<comment type="caution">
    <text evidence="3">The sequence shown here is derived from an EMBL/GenBank/DDBJ whole genome shotgun (WGS) entry which is preliminary data.</text>
</comment>
<feature type="transmembrane region" description="Helical" evidence="1">
    <location>
        <begin position="146"/>
        <end position="164"/>
    </location>
</feature>
<accession>A0A2V3WF06</accession>
<feature type="transmembrane region" description="Helical" evidence="1">
    <location>
        <begin position="71"/>
        <end position="92"/>
    </location>
</feature>
<sequence length="224" mass="25853">MRNQRHLITAVVLIVLLMAPVDLWLAPNYWIKSLVKICLFLLVPLGLNRYFKWFKLRELLVFKQKGRRTIIVGSFMIYSFIIIAYLTLGRWFDFSGVTETLNKTMAINKDNFIFVALYIPIVNAFVEEFFFRGFLFLTLKKTARPAFAYLFSASLFSFYHVAILTNWFSIPLFLLLVGSLIIAGLLFNWINDKTGSIYASYFIHAASNLAINTIGLDLFGLLPF</sequence>
<evidence type="ECO:0000313" key="4">
    <source>
        <dbReference type="Proteomes" id="UP000247922"/>
    </source>
</evidence>
<keyword evidence="4" id="KW-1185">Reference proteome</keyword>
<dbReference type="Proteomes" id="UP000247922">
    <property type="component" value="Unassembled WGS sequence"/>
</dbReference>
<dbReference type="Pfam" id="PF02517">
    <property type="entry name" value="Rce1-like"/>
    <property type="match status" value="1"/>
</dbReference>
<dbReference type="GO" id="GO:0004175">
    <property type="term" value="F:endopeptidase activity"/>
    <property type="evidence" value="ECO:0007669"/>
    <property type="project" value="UniProtKB-ARBA"/>
</dbReference>
<evidence type="ECO:0000313" key="3">
    <source>
        <dbReference type="EMBL" id="PXW92735.1"/>
    </source>
</evidence>
<keyword evidence="3" id="KW-0645">Protease</keyword>
<keyword evidence="1" id="KW-1133">Transmembrane helix</keyword>
<gene>
    <name evidence="3" type="ORF">DES38_102319</name>
</gene>
<keyword evidence="1" id="KW-0472">Membrane</keyword>
<evidence type="ECO:0000256" key="1">
    <source>
        <dbReference type="SAM" id="Phobius"/>
    </source>
</evidence>
<feature type="transmembrane region" description="Helical" evidence="1">
    <location>
        <begin position="112"/>
        <end position="134"/>
    </location>
</feature>
<dbReference type="AlphaFoldDB" id="A0A2V3WF06"/>
<feature type="domain" description="CAAX prenyl protease 2/Lysostaphin resistance protein A-like" evidence="2">
    <location>
        <begin position="111"/>
        <end position="209"/>
    </location>
</feature>
<reference evidence="3 4" key="1">
    <citation type="submission" date="2018-05" db="EMBL/GenBank/DDBJ databases">
        <title>Genomic Encyclopedia of Type Strains, Phase IV (KMG-IV): sequencing the most valuable type-strain genomes for metagenomic binning, comparative biology and taxonomic classification.</title>
        <authorList>
            <person name="Goeker M."/>
        </authorList>
    </citation>
    <scope>NUCLEOTIDE SEQUENCE [LARGE SCALE GENOMIC DNA]</scope>
    <source>
        <strain evidence="3 4">DSM 22440</strain>
    </source>
</reference>
<organism evidence="3 4">
    <name type="scientific">Streptohalobacillus salinus</name>
    <dbReference type="NCBI Taxonomy" id="621096"/>
    <lineage>
        <taxon>Bacteria</taxon>
        <taxon>Bacillati</taxon>
        <taxon>Bacillota</taxon>
        <taxon>Bacilli</taxon>
        <taxon>Bacillales</taxon>
        <taxon>Bacillaceae</taxon>
        <taxon>Streptohalobacillus</taxon>
    </lineage>
</organism>
<feature type="transmembrane region" description="Helical" evidence="1">
    <location>
        <begin position="170"/>
        <end position="189"/>
    </location>
</feature>
<keyword evidence="1" id="KW-0812">Transmembrane</keyword>
<name>A0A2V3WF06_9BACI</name>
<dbReference type="RefSeq" id="WP_245881945.1">
    <property type="nucleotide sequence ID" value="NZ_QJJR01000002.1"/>
</dbReference>
<dbReference type="EMBL" id="QJJR01000002">
    <property type="protein sequence ID" value="PXW92735.1"/>
    <property type="molecule type" value="Genomic_DNA"/>
</dbReference>
<dbReference type="GO" id="GO:0006508">
    <property type="term" value="P:proteolysis"/>
    <property type="evidence" value="ECO:0007669"/>
    <property type="project" value="UniProtKB-KW"/>
</dbReference>
<evidence type="ECO:0000259" key="2">
    <source>
        <dbReference type="Pfam" id="PF02517"/>
    </source>
</evidence>
<protein>
    <submittedName>
        <fullName evidence="3">CAAX prenyl protease-like protein</fullName>
    </submittedName>
</protein>
<feature type="transmembrane region" description="Helical" evidence="1">
    <location>
        <begin position="33"/>
        <end position="51"/>
    </location>
</feature>
<dbReference type="GO" id="GO:0080120">
    <property type="term" value="P:CAAX-box protein maturation"/>
    <property type="evidence" value="ECO:0007669"/>
    <property type="project" value="UniProtKB-ARBA"/>
</dbReference>
<proteinExistence type="predicted"/>
<feature type="transmembrane region" description="Helical" evidence="1">
    <location>
        <begin position="201"/>
        <end position="222"/>
    </location>
</feature>
<dbReference type="InterPro" id="IPR003675">
    <property type="entry name" value="Rce1/LyrA-like_dom"/>
</dbReference>
<keyword evidence="3" id="KW-0378">Hydrolase</keyword>